<keyword evidence="3" id="KW-1185">Reference proteome</keyword>
<dbReference type="PANTHER" id="PTHR37540:SF10">
    <property type="entry name" value="SIGMA-70 REGION 2 FAMILY PROTEIN"/>
    <property type="match status" value="1"/>
</dbReference>
<evidence type="ECO:0000256" key="1">
    <source>
        <dbReference type="SAM" id="MobiDB-lite"/>
    </source>
</evidence>
<feature type="compositionally biased region" description="Basic and acidic residues" evidence="1">
    <location>
        <begin position="31"/>
        <end position="46"/>
    </location>
</feature>
<dbReference type="RefSeq" id="XP_033674782.1">
    <property type="nucleotide sequence ID" value="XM_033815027.1"/>
</dbReference>
<dbReference type="Proteomes" id="UP000799537">
    <property type="component" value="Unassembled WGS sequence"/>
</dbReference>
<protein>
    <recommendedName>
        <fullName evidence="4">Transcription factor domain-containing protein</fullName>
    </recommendedName>
</protein>
<evidence type="ECO:0000313" key="2">
    <source>
        <dbReference type="EMBL" id="KAF2173893.1"/>
    </source>
</evidence>
<name>A0A6A6D436_ZASCE</name>
<dbReference type="AlphaFoldDB" id="A0A6A6D436"/>
<reference evidence="2" key="1">
    <citation type="journal article" date="2020" name="Stud. Mycol.">
        <title>101 Dothideomycetes genomes: a test case for predicting lifestyles and emergence of pathogens.</title>
        <authorList>
            <person name="Haridas S."/>
            <person name="Albert R."/>
            <person name="Binder M."/>
            <person name="Bloem J."/>
            <person name="Labutti K."/>
            <person name="Salamov A."/>
            <person name="Andreopoulos B."/>
            <person name="Baker S."/>
            <person name="Barry K."/>
            <person name="Bills G."/>
            <person name="Bluhm B."/>
            <person name="Cannon C."/>
            <person name="Castanera R."/>
            <person name="Culley D."/>
            <person name="Daum C."/>
            <person name="Ezra D."/>
            <person name="Gonzalez J."/>
            <person name="Henrissat B."/>
            <person name="Kuo A."/>
            <person name="Liang C."/>
            <person name="Lipzen A."/>
            <person name="Lutzoni F."/>
            <person name="Magnuson J."/>
            <person name="Mondo S."/>
            <person name="Nolan M."/>
            <person name="Ohm R."/>
            <person name="Pangilinan J."/>
            <person name="Park H.-J."/>
            <person name="Ramirez L."/>
            <person name="Alfaro M."/>
            <person name="Sun H."/>
            <person name="Tritt A."/>
            <person name="Yoshinaga Y."/>
            <person name="Zwiers L.-H."/>
            <person name="Turgeon B."/>
            <person name="Goodwin S."/>
            <person name="Spatafora J."/>
            <person name="Crous P."/>
            <person name="Grigoriev I."/>
        </authorList>
    </citation>
    <scope>NUCLEOTIDE SEQUENCE</scope>
    <source>
        <strain evidence="2">ATCC 36951</strain>
    </source>
</reference>
<accession>A0A6A6D436</accession>
<dbReference type="PANTHER" id="PTHR37540">
    <property type="entry name" value="TRANSCRIPTION FACTOR (ACR-2), PUTATIVE-RELATED-RELATED"/>
    <property type="match status" value="1"/>
</dbReference>
<dbReference type="EMBL" id="ML993579">
    <property type="protein sequence ID" value="KAF2173893.1"/>
    <property type="molecule type" value="Genomic_DNA"/>
</dbReference>
<evidence type="ECO:0008006" key="4">
    <source>
        <dbReference type="Google" id="ProtNLM"/>
    </source>
</evidence>
<dbReference type="GeneID" id="54568299"/>
<feature type="region of interest" description="Disordered" evidence="1">
    <location>
        <begin position="23"/>
        <end position="48"/>
    </location>
</feature>
<proteinExistence type="predicted"/>
<organism evidence="2 3">
    <name type="scientific">Zasmidium cellare ATCC 36951</name>
    <dbReference type="NCBI Taxonomy" id="1080233"/>
    <lineage>
        <taxon>Eukaryota</taxon>
        <taxon>Fungi</taxon>
        <taxon>Dikarya</taxon>
        <taxon>Ascomycota</taxon>
        <taxon>Pezizomycotina</taxon>
        <taxon>Dothideomycetes</taxon>
        <taxon>Dothideomycetidae</taxon>
        <taxon>Mycosphaerellales</taxon>
        <taxon>Mycosphaerellaceae</taxon>
        <taxon>Zasmidium</taxon>
    </lineage>
</organism>
<sequence length="533" mass="60117">MVDSPFISYSHQKHVDRSTLSRIRSHAQQKVQDDKWSKKIGKERDGGSQVVVPRVPERQCLKLVFEKRSKDGSGKAGSGAVARKVKKRQLEQVQRAVATKLCETLVVTPVDKRDPFDSFPVVVNAELMDLLEGYYGSWKWNNTKSLIFQETVSSPVLIQSCLAMAYHICHQDEVRTMVHESKTMELVASGINQLGKFKGDQRRDAACALIWAIMRLATIKVNQGQLETSLNHLNALVLVSPTLRDWEGHKFALHLQSAIASLFLANFTQSGKVLPLLHSPFGTVQTSAVADVKAQGYMVPDRAVMLDPVLKRLTDPAILDGILALTALYNLSGQGFDTTQQSLPHTHTGRQAFEGVRIALRLAQLDTTPPAEFSADSNRTWRFALQNVLRLTAVLFTWSFARRVSSRWEAISSVRTQLHAALTTHLLSNVVFESRRSKTLSDLMLWILIVCGSTTYHTEHMVYYADLIRTWFPEAQDVPYQDIKRLGERLPWIDVQDNPPVEDFWNMEEDTSSSRQESGALLVGFIQRQLPRR</sequence>
<gene>
    <name evidence="2" type="ORF">M409DRAFT_62121</name>
</gene>
<evidence type="ECO:0000313" key="3">
    <source>
        <dbReference type="Proteomes" id="UP000799537"/>
    </source>
</evidence>
<dbReference type="OrthoDB" id="3630963at2759"/>